<feature type="domain" description="Ig-like" evidence="1">
    <location>
        <begin position="283"/>
        <end position="372"/>
    </location>
</feature>
<reference evidence="2" key="1">
    <citation type="submission" date="2025-08" db="UniProtKB">
        <authorList>
            <consortium name="Ensembl"/>
        </authorList>
    </citation>
    <scope>IDENTIFICATION</scope>
</reference>
<dbReference type="Gene3D" id="2.60.40.10">
    <property type="entry name" value="Immunoglobulins"/>
    <property type="match status" value="5"/>
</dbReference>
<evidence type="ECO:0000313" key="2">
    <source>
        <dbReference type="Ensembl" id="ENSHCOP00000025721.1"/>
    </source>
</evidence>
<dbReference type="InterPro" id="IPR003599">
    <property type="entry name" value="Ig_sub"/>
</dbReference>
<protein>
    <recommendedName>
        <fullName evidence="1">Ig-like domain-containing protein</fullName>
    </recommendedName>
</protein>
<dbReference type="InterPro" id="IPR036179">
    <property type="entry name" value="Ig-like_dom_sf"/>
</dbReference>
<proteinExistence type="predicted"/>
<dbReference type="InterPro" id="IPR003598">
    <property type="entry name" value="Ig_sub2"/>
</dbReference>
<feature type="domain" description="Ig-like" evidence="1">
    <location>
        <begin position="511"/>
        <end position="600"/>
    </location>
</feature>
<organism evidence="2 3">
    <name type="scientific">Hippocampus comes</name>
    <name type="common">Tiger tail seahorse</name>
    <dbReference type="NCBI Taxonomy" id="109280"/>
    <lineage>
        <taxon>Eukaryota</taxon>
        <taxon>Metazoa</taxon>
        <taxon>Chordata</taxon>
        <taxon>Craniata</taxon>
        <taxon>Vertebrata</taxon>
        <taxon>Euteleostomi</taxon>
        <taxon>Actinopterygii</taxon>
        <taxon>Neopterygii</taxon>
        <taxon>Teleostei</taxon>
        <taxon>Neoteleostei</taxon>
        <taxon>Acanthomorphata</taxon>
        <taxon>Syngnathiaria</taxon>
        <taxon>Syngnathiformes</taxon>
        <taxon>Syngnathoidei</taxon>
        <taxon>Syngnathidae</taxon>
        <taxon>Hippocampus</taxon>
    </lineage>
</organism>
<dbReference type="FunFam" id="2.60.40.10:FF:000022">
    <property type="entry name" value="Cardiac titin"/>
    <property type="match status" value="4"/>
</dbReference>
<dbReference type="Proteomes" id="UP000264820">
    <property type="component" value="Unplaced"/>
</dbReference>
<name>A0A3Q3E3Q2_HIPCM</name>
<feature type="domain" description="Ig-like" evidence="1">
    <location>
        <begin position="418"/>
        <end position="505"/>
    </location>
</feature>
<feature type="domain" description="Ig-like" evidence="1">
    <location>
        <begin position="190"/>
        <end position="278"/>
    </location>
</feature>
<dbReference type="AlphaFoldDB" id="A0A3Q3E3Q2"/>
<dbReference type="Ensembl" id="ENSHCOT00000020214.1">
    <property type="protein sequence ID" value="ENSHCOP00000025721.1"/>
    <property type="gene ID" value="ENSHCOG00000016081.1"/>
</dbReference>
<reference evidence="2" key="2">
    <citation type="submission" date="2025-09" db="UniProtKB">
        <authorList>
            <consortium name="Ensembl"/>
        </authorList>
    </citation>
    <scope>IDENTIFICATION</scope>
</reference>
<dbReference type="GeneTree" id="ENSGT01110000267173"/>
<dbReference type="SMART" id="SM00408">
    <property type="entry name" value="IGc2"/>
    <property type="match status" value="5"/>
</dbReference>
<accession>A0A3Q3E3Q2</accession>
<sequence>MEQVFKEEISVPSPEPRERPLIVASLEDVKVEGVSIVEDRTERVFKEEISVPSPEPRERPLIVASLEDVKVEGVSIVEDRTEQVFKQEISVPSPGPKERPLIVANLEDVTVEEDTAVTLRASIKYVTQVKWFLNGQLLQSGNEFKCFTELDTHSLVIRKVPGHQGVYLCKASNSVGAATFSTELQVINKPKFVKTFEPVSAAIHEMLRLECQVNEDTGVTVIWTRDGKKVHQSLECKQSFDDKVAVLEIAKSKVKDSGTYVCTASNEAGSSSCEALVTVQEPPRFVKKMDPSVTWKQGIAARLHCTMKGSPELHIHWFWNERELSPGDKHKMSFTNGTATLEITNVLVTDSGRYTCEVSNNAGSESCNAAVAVKGLSETSPSSPFLLRLHLSGVQDDLQCRGGTLYLCSRLVLITEPPSIKKELQMVEAVKGASAVLECEVAGSAPFEITWSKNKRTIRGDHKYKVISQEPVLRLEIQSFESTDMGEYQCVVSNAVGKVTTKGLAKLKEPPTFAKRVESVTAVLGNALKLQGTVKGSAPIAVKWMKDSEILRNDDPNVTMSFENNVASLSIAVVSSSHAGKYLCHAENEAGQQKCEAALTVHGQMTSPAQSPLFFLSSQLEVLNVSHHVPILSQNPPEL</sequence>
<dbReference type="CDD" id="cd00096">
    <property type="entry name" value="Ig"/>
    <property type="match status" value="3"/>
</dbReference>
<dbReference type="InterPro" id="IPR013783">
    <property type="entry name" value="Ig-like_fold"/>
</dbReference>
<dbReference type="SMART" id="SM00409">
    <property type="entry name" value="IG"/>
    <property type="match status" value="5"/>
</dbReference>
<dbReference type="Pfam" id="PF07679">
    <property type="entry name" value="I-set"/>
    <property type="match status" value="5"/>
</dbReference>
<dbReference type="STRING" id="109280.ENSHCOP00000025721"/>
<evidence type="ECO:0000313" key="3">
    <source>
        <dbReference type="Proteomes" id="UP000264820"/>
    </source>
</evidence>
<dbReference type="InterPro" id="IPR007110">
    <property type="entry name" value="Ig-like_dom"/>
</dbReference>
<evidence type="ECO:0000259" key="1">
    <source>
        <dbReference type="PROSITE" id="PS50835"/>
    </source>
</evidence>
<dbReference type="InterPro" id="IPR013098">
    <property type="entry name" value="Ig_I-set"/>
</dbReference>
<dbReference type="PANTHER" id="PTHR47633">
    <property type="entry name" value="IMMUNOGLOBULIN"/>
    <property type="match status" value="1"/>
</dbReference>
<feature type="domain" description="Ig-like" evidence="1">
    <location>
        <begin position="100"/>
        <end position="185"/>
    </location>
</feature>
<dbReference type="PROSITE" id="PS50835">
    <property type="entry name" value="IG_LIKE"/>
    <property type="match status" value="5"/>
</dbReference>
<keyword evidence="3" id="KW-1185">Reference proteome</keyword>
<dbReference type="OMA" id="EIRIVWY"/>
<dbReference type="SUPFAM" id="SSF48726">
    <property type="entry name" value="Immunoglobulin"/>
    <property type="match status" value="5"/>
</dbReference>